<gene>
    <name evidence="1" type="ORF">LEP1GSC188_1825</name>
</gene>
<name>M3G1L1_9LEPT</name>
<dbReference type="Proteomes" id="UP000011770">
    <property type="component" value="Unassembled WGS sequence"/>
</dbReference>
<evidence type="ECO:0000313" key="1">
    <source>
        <dbReference type="EMBL" id="EMF79829.1"/>
    </source>
</evidence>
<proteinExistence type="predicted"/>
<organism evidence="1 2">
    <name type="scientific">Leptospira weilii serovar Topaz str. LT2116</name>
    <dbReference type="NCBI Taxonomy" id="1088540"/>
    <lineage>
        <taxon>Bacteria</taxon>
        <taxon>Pseudomonadati</taxon>
        <taxon>Spirochaetota</taxon>
        <taxon>Spirochaetia</taxon>
        <taxon>Leptospirales</taxon>
        <taxon>Leptospiraceae</taxon>
        <taxon>Leptospira</taxon>
    </lineage>
</organism>
<dbReference type="EMBL" id="AHOR02000075">
    <property type="protein sequence ID" value="EMF79829.1"/>
    <property type="molecule type" value="Genomic_DNA"/>
</dbReference>
<reference evidence="1 2" key="1">
    <citation type="submission" date="2013-01" db="EMBL/GenBank/DDBJ databases">
        <authorList>
            <person name="Harkins D.M."/>
            <person name="Durkin A.S."/>
            <person name="Brinkac L.M."/>
            <person name="Haft D.H."/>
            <person name="Selengut J.D."/>
            <person name="Sanka R."/>
            <person name="DePew J."/>
            <person name="Purushe J."/>
            <person name="Tulsiani S.M."/>
            <person name="Graham G.C."/>
            <person name="Burns M.-A."/>
            <person name="Dohnt M.F."/>
            <person name="Smythe L.D."/>
            <person name="McKay D.B."/>
            <person name="Craig S.B."/>
            <person name="Vinetz J.M."/>
            <person name="Sutton G.G."/>
            <person name="Nierman W.C."/>
            <person name="Fouts D.E."/>
        </authorList>
    </citation>
    <scope>NUCLEOTIDE SEQUENCE [LARGE SCALE GENOMIC DNA]</scope>
    <source>
        <strain evidence="1 2">LT2116</strain>
    </source>
</reference>
<comment type="caution">
    <text evidence="1">The sequence shown here is derived from an EMBL/GenBank/DDBJ whole genome shotgun (WGS) entry which is preliminary data.</text>
</comment>
<accession>M3G1L1</accession>
<protein>
    <submittedName>
        <fullName evidence="1">Uncharacterized protein</fullName>
    </submittedName>
</protein>
<evidence type="ECO:0000313" key="2">
    <source>
        <dbReference type="Proteomes" id="UP000011770"/>
    </source>
</evidence>
<dbReference type="AlphaFoldDB" id="M3G1L1"/>
<sequence>MNEFVGSFVFWKKLGTIIEQHIPFANFSQVAFKNVGMFFEVLMNFIRIRFVVSTAK</sequence>